<dbReference type="EMBL" id="LWQU01000054">
    <property type="protein sequence ID" value="OAN60914.1"/>
    <property type="molecule type" value="Genomic_DNA"/>
</dbReference>
<dbReference type="OrthoDB" id="7203877at2"/>
<dbReference type="Gene3D" id="1.20.120.520">
    <property type="entry name" value="nmb1532 protein domain like"/>
    <property type="match status" value="1"/>
</dbReference>
<dbReference type="Pfam" id="PF01814">
    <property type="entry name" value="Hemerythrin"/>
    <property type="match status" value="1"/>
</dbReference>
<feature type="domain" description="Hemerythrin-like" evidence="1">
    <location>
        <begin position="4"/>
        <end position="134"/>
    </location>
</feature>
<protein>
    <recommendedName>
        <fullName evidence="1">Hemerythrin-like domain-containing protein</fullName>
    </recommendedName>
</protein>
<comment type="caution">
    <text evidence="2">The sequence shown here is derived from an EMBL/GenBank/DDBJ whole genome shotgun (WGS) entry which is preliminary data.</text>
</comment>
<accession>A0A178N0E1</accession>
<name>A0A178N0E1_9PROT</name>
<dbReference type="AlphaFoldDB" id="A0A178N0E1"/>
<dbReference type="InterPro" id="IPR012312">
    <property type="entry name" value="Hemerythrin-like"/>
</dbReference>
<dbReference type="Proteomes" id="UP000078543">
    <property type="component" value="Unassembled WGS sequence"/>
</dbReference>
<organism evidence="2 3">
    <name type="scientific">Magnetospirillum moscoviense</name>
    <dbReference type="NCBI Taxonomy" id="1437059"/>
    <lineage>
        <taxon>Bacteria</taxon>
        <taxon>Pseudomonadati</taxon>
        <taxon>Pseudomonadota</taxon>
        <taxon>Alphaproteobacteria</taxon>
        <taxon>Rhodospirillales</taxon>
        <taxon>Rhodospirillaceae</taxon>
        <taxon>Magnetospirillum</taxon>
    </lineage>
</organism>
<sequence>MPKTDTYRKHHDDLRAIAARLETHLDAAAIADNPAAVATVVRELFGKFSVHLAIEDNTLYPSCLAHADLKVRDTARRFQAEMGDLGQDFDTYKKAWPGPLAIARDPVGFVTASRDMLTRLKARVAREEAEFYALVDKAA</sequence>
<reference evidence="2 3" key="1">
    <citation type="submission" date="2016-04" db="EMBL/GenBank/DDBJ databases">
        <title>Draft genome sequence of freshwater magnetotactic bacteria Magnetospirillum marisnigri SP-1 and Magnetospirillum moscoviense BB-1.</title>
        <authorList>
            <person name="Koziaeva V."/>
            <person name="Dziuba M.V."/>
            <person name="Ivanov T.M."/>
            <person name="Kuznetsov B."/>
            <person name="Grouzdev D.S."/>
        </authorList>
    </citation>
    <scope>NUCLEOTIDE SEQUENCE [LARGE SCALE GENOMIC DNA]</scope>
    <source>
        <strain evidence="2 3">BB-1</strain>
    </source>
</reference>
<evidence type="ECO:0000313" key="2">
    <source>
        <dbReference type="EMBL" id="OAN60914.1"/>
    </source>
</evidence>
<keyword evidence="3" id="KW-1185">Reference proteome</keyword>
<proteinExistence type="predicted"/>
<dbReference type="STRING" id="1437059.A6A05_06810"/>
<dbReference type="RefSeq" id="WP_068497265.1">
    <property type="nucleotide sequence ID" value="NZ_LWQU01000054.1"/>
</dbReference>
<gene>
    <name evidence="2" type="ORF">A6A05_06810</name>
</gene>
<evidence type="ECO:0000259" key="1">
    <source>
        <dbReference type="Pfam" id="PF01814"/>
    </source>
</evidence>
<evidence type="ECO:0000313" key="3">
    <source>
        <dbReference type="Proteomes" id="UP000078543"/>
    </source>
</evidence>